<dbReference type="InterPro" id="IPR008972">
    <property type="entry name" value="Cupredoxin"/>
</dbReference>
<keyword evidence="7" id="KW-1185">Reference proteome</keyword>
<keyword evidence="4" id="KW-1133">Transmembrane helix</keyword>
<reference evidence="6 7" key="1">
    <citation type="journal article" date="2014" name="Front. Microbiol.">
        <title>Population and genomic analysis of the genus Halorubrum.</title>
        <authorList>
            <person name="Fullmer M.S."/>
            <person name="Soucy S.M."/>
            <person name="Swithers K.S."/>
            <person name="Makkay A.M."/>
            <person name="Wheeler R."/>
            <person name="Ventosa A."/>
            <person name="Gogarten J.P."/>
            <person name="Papke R.T."/>
        </authorList>
    </citation>
    <scope>NUCLEOTIDE SEQUENCE [LARGE SCALE GENOMIC DNA]</scope>
    <source>
        <strain evidence="6 7">C49</strain>
    </source>
</reference>
<evidence type="ECO:0000256" key="2">
    <source>
        <dbReference type="ARBA" id="ARBA00023008"/>
    </source>
</evidence>
<dbReference type="InterPro" id="IPR000923">
    <property type="entry name" value="BlueCu_1"/>
</dbReference>
<evidence type="ECO:0000313" key="6">
    <source>
        <dbReference type="EMBL" id="PHQ39361.1"/>
    </source>
</evidence>
<keyword evidence="4" id="KW-0812">Transmembrane</keyword>
<name>A0A2G1WK17_9EURY</name>
<dbReference type="OrthoDB" id="186995at2157"/>
<comment type="caution">
    <text evidence="6">The sequence shown here is derived from an EMBL/GenBank/DDBJ whole genome shotgun (WGS) entry which is preliminary data.</text>
</comment>
<keyword evidence="2" id="KW-0186">Copper</keyword>
<feature type="transmembrane region" description="Helical" evidence="4">
    <location>
        <begin position="178"/>
        <end position="200"/>
    </location>
</feature>
<dbReference type="InterPro" id="IPR006311">
    <property type="entry name" value="TAT_signal"/>
</dbReference>
<dbReference type="RefSeq" id="WP_099254899.1">
    <property type="nucleotide sequence ID" value="NZ_NHOA01000042.1"/>
</dbReference>
<dbReference type="InterPro" id="IPR017533">
    <property type="entry name" value="Halocyanin"/>
</dbReference>
<sequence>MKRREFVRTAGGASAAVAASAGATGTASAQEAEPDWPSGASSGNVGSYQDARGESEVTVQVGAGDQGLAFDPTLLWVDPGTTIIFEWTGSGGDHNVQTVEGGGPASLDSGDPIGEEGHTYEYETSEEDAGITHYHCVPHTAVGMHGGIAVGGDVPTVETGGNTGWPENIAHVGVPLHAHWVGIAAILGIALTFVFTFYLLKYGESAHTGHGGNQ</sequence>
<evidence type="ECO:0000259" key="5">
    <source>
        <dbReference type="Pfam" id="PF00127"/>
    </source>
</evidence>
<evidence type="ECO:0000256" key="1">
    <source>
        <dbReference type="ARBA" id="ARBA00022723"/>
    </source>
</evidence>
<organism evidence="6 7">
    <name type="scientific">Halorubrum persicum</name>
    <dbReference type="NCBI Taxonomy" id="1383844"/>
    <lineage>
        <taxon>Archaea</taxon>
        <taxon>Methanobacteriati</taxon>
        <taxon>Methanobacteriota</taxon>
        <taxon>Stenosarchaea group</taxon>
        <taxon>Halobacteria</taxon>
        <taxon>Halobacteriales</taxon>
        <taxon>Haloferacaceae</taxon>
        <taxon>Halorubrum</taxon>
    </lineage>
</organism>
<feature type="domain" description="Blue (type 1) copper" evidence="5">
    <location>
        <begin position="58"/>
        <end position="150"/>
    </location>
</feature>
<feature type="region of interest" description="Disordered" evidence="3">
    <location>
        <begin position="25"/>
        <end position="52"/>
    </location>
</feature>
<dbReference type="EMBL" id="NHOA01000042">
    <property type="protein sequence ID" value="PHQ39361.1"/>
    <property type="molecule type" value="Genomic_DNA"/>
</dbReference>
<dbReference type="NCBIfam" id="TIGR03102">
    <property type="entry name" value="halo_cynanin"/>
    <property type="match status" value="1"/>
</dbReference>
<dbReference type="AlphaFoldDB" id="A0A2G1WK17"/>
<dbReference type="GO" id="GO:0009055">
    <property type="term" value="F:electron transfer activity"/>
    <property type="evidence" value="ECO:0007669"/>
    <property type="project" value="InterPro"/>
</dbReference>
<proteinExistence type="predicted"/>
<dbReference type="GO" id="GO:0005507">
    <property type="term" value="F:copper ion binding"/>
    <property type="evidence" value="ECO:0007669"/>
    <property type="project" value="InterPro"/>
</dbReference>
<keyword evidence="1" id="KW-0479">Metal-binding</keyword>
<dbReference type="SUPFAM" id="SSF49503">
    <property type="entry name" value="Cupredoxins"/>
    <property type="match status" value="1"/>
</dbReference>
<dbReference type="Pfam" id="PF00127">
    <property type="entry name" value="Copper-bind"/>
    <property type="match status" value="1"/>
</dbReference>
<protein>
    <submittedName>
        <fullName evidence="6">Halocyanin</fullName>
    </submittedName>
</protein>
<dbReference type="Proteomes" id="UP000222824">
    <property type="component" value="Unassembled WGS sequence"/>
</dbReference>
<keyword evidence="4" id="KW-0472">Membrane</keyword>
<gene>
    <name evidence="6" type="ORF">DJ69_06620</name>
</gene>
<dbReference type="PROSITE" id="PS51318">
    <property type="entry name" value="TAT"/>
    <property type="match status" value="1"/>
</dbReference>
<evidence type="ECO:0000256" key="4">
    <source>
        <dbReference type="SAM" id="Phobius"/>
    </source>
</evidence>
<accession>A0A2G1WK17</accession>
<evidence type="ECO:0000256" key="3">
    <source>
        <dbReference type="SAM" id="MobiDB-lite"/>
    </source>
</evidence>
<evidence type="ECO:0000313" key="7">
    <source>
        <dbReference type="Proteomes" id="UP000222824"/>
    </source>
</evidence>
<dbReference type="Gene3D" id="2.60.40.420">
    <property type="entry name" value="Cupredoxins - blue copper proteins"/>
    <property type="match status" value="1"/>
</dbReference>